<accession>A0A1Y2C8U9</accession>
<dbReference type="InterPro" id="IPR001680">
    <property type="entry name" value="WD40_rpt"/>
</dbReference>
<keyword evidence="3" id="KW-0677">Repeat</keyword>
<comment type="subcellular location">
    <subcellularLocation>
        <location evidence="1">Nucleus</location>
    </subcellularLocation>
</comment>
<dbReference type="InterPro" id="IPR036322">
    <property type="entry name" value="WD40_repeat_dom_sf"/>
</dbReference>
<organism evidence="6 7">
    <name type="scientific">Rhizoclosmatium globosum</name>
    <dbReference type="NCBI Taxonomy" id="329046"/>
    <lineage>
        <taxon>Eukaryota</taxon>
        <taxon>Fungi</taxon>
        <taxon>Fungi incertae sedis</taxon>
        <taxon>Chytridiomycota</taxon>
        <taxon>Chytridiomycota incertae sedis</taxon>
        <taxon>Chytridiomycetes</taxon>
        <taxon>Chytridiales</taxon>
        <taxon>Chytriomycetaceae</taxon>
        <taxon>Rhizoclosmatium</taxon>
    </lineage>
</organism>
<dbReference type="SUPFAM" id="SSF50978">
    <property type="entry name" value="WD40 repeat-like"/>
    <property type="match status" value="1"/>
</dbReference>
<gene>
    <name evidence="6" type="ORF">BCR33DRAFT_851171</name>
</gene>
<dbReference type="PANTHER" id="PTHR22652">
    <property type="entry name" value="NUCLEOPORIN NUP43"/>
    <property type="match status" value="1"/>
</dbReference>
<protein>
    <submittedName>
        <fullName evidence="6">WD40 repeat-like protein</fullName>
    </submittedName>
</protein>
<comment type="caution">
    <text evidence="6">The sequence shown here is derived from an EMBL/GenBank/DDBJ whole genome shotgun (WGS) entry which is preliminary data.</text>
</comment>
<dbReference type="EMBL" id="MCGO01000025">
    <property type="protein sequence ID" value="ORY43448.1"/>
    <property type="molecule type" value="Genomic_DNA"/>
</dbReference>
<evidence type="ECO:0000256" key="1">
    <source>
        <dbReference type="ARBA" id="ARBA00004123"/>
    </source>
</evidence>
<dbReference type="Gene3D" id="2.130.10.10">
    <property type="entry name" value="YVTN repeat-like/Quinoprotein amine dehydrogenase"/>
    <property type="match status" value="1"/>
</dbReference>
<keyword evidence="4" id="KW-0539">Nucleus</keyword>
<dbReference type="Pfam" id="PF00400">
    <property type="entry name" value="WD40"/>
    <property type="match status" value="2"/>
</dbReference>
<reference evidence="6 7" key="1">
    <citation type="submission" date="2016-07" db="EMBL/GenBank/DDBJ databases">
        <title>Pervasive Adenine N6-methylation of Active Genes in Fungi.</title>
        <authorList>
            <consortium name="DOE Joint Genome Institute"/>
            <person name="Mondo S.J."/>
            <person name="Dannebaum R.O."/>
            <person name="Kuo R.C."/>
            <person name="Labutti K."/>
            <person name="Haridas S."/>
            <person name="Kuo A."/>
            <person name="Salamov A."/>
            <person name="Ahrendt S.R."/>
            <person name="Lipzen A."/>
            <person name="Sullivan W."/>
            <person name="Andreopoulos W.B."/>
            <person name="Clum A."/>
            <person name="Lindquist E."/>
            <person name="Daum C."/>
            <person name="Ramamoorthy G.K."/>
            <person name="Gryganskyi A."/>
            <person name="Culley D."/>
            <person name="Magnuson J.K."/>
            <person name="James T.Y."/>
            <person name="O'Malley M.A."/>
            <person name="Stajich J.E."/>
            <person name="Spatafora J.W."/>
            <person name="Visel A."/>
            <person name="Grigoriev I.V."/>
        </authorList>
    </citation>
    <scope>NUCLEOTIDE SEQUENCE [LARGE SCALE GENOMIC DNA]</scope>
    <source>
        <strain evidence="6 7">JEL800</strain>
    </source>
</reference>
<dbReference type="InterPro" id="IPR015943">
    <property type="entry name" value="WD40/YVTN_repeat-like_dom_sf"/>
</dbReference>
<evidence type="ECO:0000256" key="2">
    <source>
        <dbReference type="ARBA" id="ARBA00022574"/>
    </source>
</evidence>
<dbReference type="PROSITE" id="PS50082">
    <property type="entry name" value="WD_REPEATS_2"/>
    <property type="match status" value="1"/>
</dbReference>
<evidence type="ECO:0000256" key="4">
    <source>
        <dbReference type="ARBA" id="ARBA00023242"/>
    </source>
</evidence>
<keyword evidence="7" id="KW-1185">Reference proteome</keyword>
<dbReference type="AlphaFoldDB" id="A0A1Y2C8U9"/>
<evidence type="ECO:0000256" key="5">
    <source>
        <dbReference type="PROSITE-ProRule" id="PRU00221"/>
    </source>
</evidence>
<name>A0A1Y2C8U9_9FUNG</name>
<dbReference type="STRING" id="329046.A0A1Y2C8U9"/>
<dbReference type="PANTHER" id="PTHR22652:SF0">
    <property type="entry name" value="NUCLEOPORIN NUP43"/>
    <property type="match status" value="1"/>
</dbReference>
<dbReference type="PROSITE" id="PS00678">
    <property type="entry name" value="WD_REPEATS_1"/>
    <property type="match status" value="1"/>
</dbReference>
<evidence type="ECO:0000313" key="7">
    <source>
        <dbReference type="Proteomes" id="UP000193642"/>
    </source>
</evidence>
<dbReference type="InterPro" id="IPR019775">
    <property type="entry name" value="WD40_repeat_CS"/>
</dbReference>
<proteinExistence type="predicted"/>
<feature type="repeat" description="WD" evidence="5">
    <location>
        <begin position="225"/>
        <end position="241"/>
    </location>
</feature>
<evidence type="ECO:0000313" key="6">
    <source>
        <dbReference type="EMBL" id="ORY43448.1"/>
    </source>
</evidence>
<dbReference type="Proteomes" id="UP000193642">
    <property type="component" value="Unassembled WGS sequence"/>
</dbReference>
<dbReference type="SMART" id="SM00320">
    <property type="entry name" value="WD40"/>
    <property type="match status" value="4"/>
</dbReference>
<sequence length="342" mass="35720">MLSSSTPAPPTTPRFATFNASPISKVRVVPGGSGGRLPFVTGDSSGKVTLFSASTTANVAKPGALYTAQRHADTVLKANAVTDIAAVDPHTVVAADAAGVVHVVGIAADLATLTLKSSFNPHAWGAVTAIHVQSSQVVSVGVDASVTFTDLSTLKKTTSIADADSSALTGVKWRSAHEVVVSTDSGRLGLVDDRGKRVASAFQDLQHPDIGLNCVAVHPSLQYSIATGCQDGSVKVWDLRNLTYPEIQTFHPHSSEIWDIVFPSHDPTSLLTASQDGSITQFKYNHNNMADAFTKHRTSDKSANVKKVEGLGASVNSVDCFHEVEGLIVAGGDAGQVLVTNI</sequence>
<dbReference type="GO" id="GO:0031080">
    <property type="term" value="C:nuclear pore outer ring"/>
    <property type="evidence" value="ECO:0007669"/>
    <property type="project" value="TreeGrafter"/>
</dbReference>
<keyword evidence="2 5" id="KW-0853">WD repeat</keyword>
<dbReference type="OrthoDB" id="427795at2759"/>
<evidence type="ECO:0000256" key="3">
    <source>
        <dbReference type="ARBA" id="ARBA00022737"/>
    </source>
</evidence>